<protein>
    <submittedName>
        <fullName evidence="2">Uncharacterized protein</fullName>
    </submittedName>
</protein>
<sequence>MAKYLLMPSTKNNQDLTPGSPMLGLSVGPTSILESESETGIAVCQEQSGPYSWFPDAWIKRGTHFTFRERKRNRDCRLPRTIRTLLLVPRCLD</sequence>
<evidence type="ECO:0000313" key="3">
    <source>
        <dbReference type="Proteomes" id="UP000735302"/>
    </source>
</evidence>
<evidence type="ECO:0000256" key="1">
    <source>
        <dbReference type="SAM" id="MobiDB-lite"/>
    </source>
</evidence>
<comment type="caution">
    <text evidence="2">The sequence shown here is derived from an EMBL/GenBank/DDBJ whole genome shotgun (WGS) entry which is preliminary data.</text>
</comment>
<accession>A0AAV3YIE3</accession>
<gene>
    <name evidence="2" type="ORF">PoB_000927400</name>
</gene>
<proteinExistence type="predicted"/>
<dbReference type="Proteomes" id="UP000735302">
    <property type="component" value="Unassembled WGS sequence"/>
</dbReference>
<evidence type="ECO:0000313" key="2">
    <source>
        <dbReference type="EMBL" id="GFN82768.1"/>
    </source>
</evidence>
<dbReference type="EMBL" id="BLXT01001037">
    <property type="protein sequence ID" value="GFN82768.1"/>
    <property type="molecule type" value="Genomic_DNA"/>
</dbReference>
<dbReference type="AlphaFoldDB" id="A0AAV3YIE3"/>
<reference evidence="2 3" key="1">
    <citation type="journal article" date="2021" name="Elife">
        <title>Chloroplast acquisition without the gene transfer in kleptoplastic sea slugs, Plakobranchus ocellatus.</title>
        <authorList>
            <person name="Maeda T."/>
            <person name="Takahashi S."/>
            <person name="Yoshida T."/>
            <person name="Shimamura S."/>
            <person name="Takaki Y."/>
            <person name="Nagai Y."/>
            <person name="Toyoda A."/>
            <person name="Suzuki Y."/>
            <person name="Arimoto A."/>
            <person name="Ishii H."/>
            <person name="Satoh N."/>
            <person name="Nishiyama T."/>
            <person name="Hasebe M."/>
            <person name="Maruyama T."/>
            <person name="Minagawa J."/>
            <person name="Obokata J."/>
            <person name="Shigenobu S."/>
        </authorList>
    </citation>
    <scope>NUCLEOTIDE SEQUENCE [LARGE SCALE GENOMIC DNA]</scope>
</reference>
<organism evidence="2 3">
    <name type="scientific">Plakobranchus ocellatus</name>
    <dbReference type="NCBI Taxonomy" id="259542"/>
    <lineage>
        <taxon>Eukaryota</taxon>
        <taxon>Metazoa</taxon>
        <taxon>Spiralia</taxon>
        <taxon>Lophotrochozoa</taxon>
        <taxon>Mollusca</taxon>
        <taxon>Gastropoda</taxon>
        <taxon>Heterobranchia</taxon>
        <taxon>Euthyneura</taxon>
        <taxon>Panpulmonata</taxon>
        <taxon>Sacoglossa</taxon>
        <taxon>Placobranchoidea</taxon>
        <taxon>Plakobranchidae</taxon>
        <taxon>Plakobranchus</taxon>
    </lineage>
</organism>
<feature type="region of interest" description="Disordered" evidence="1">
    <location>
        <begin position="1"/>
        <end position="21"/>
    </location>
</feature>
<name>A0AAV3YIE3_9GAST</name>
<keyword evidence="3" id="KW-1185">Reference proteome</keyword>